<dbReference type="HOGENOM" id="CLU_152490_1_0_9"/>
<comment type="subunit">
    <text evidence="2">Homotrimer.</text>
</comment>
<accession>A0A0F4LA43</accession>
<dbReference type="EMBL" id="JXLI01000013">
    <property type="protein sequence ID" value="KJY55722.1"/>
    <property type="molecule type" value="Genomic_DNA"/>
</dbReference>
<organism evidence="18 19">
    <name type="scientific">Lactobacillus melliventris</name>
    <dbReference type="NCBI Taxonomy" id="1218507"/>
    <lineage>
        <taxon>Bacteria</taxon>
        <taxon>Bacillati</taxon>
        <taxon>Bacillota</taxon>
        <taxon>Bacilli</taxon>
        <taxon>Lactobacillales</taxon>
        <taxon>Lactobacillaceae</taxon>
        <taxon>Lactobacillus</taxon>
    </lineage>
</organism>
<keyword evidence="5" id="KW-0963">Cytoplasm</keyword>
<comment type="cofactor">
    <cofactor evidence="16">
        <name>Mg(2+)</name>
        <dbReference type="ChEBI" id="CHEBI:18420"/>
    </cofactor>
    <text evidence="16">Binds 1 Mg(2+) ion per trimer.</text>
</comment>
<feature type="modified residue" description="Phosphohistidine; by HPr" evidence="17">
    <location>
        <position position="79"/>
    </location>
</feature>
<feature type="binding site" evidence="16">
    <location>
        <position position="82"/>
    </location>
    <ligand>
        <name>Mg(2+)</name>
        <dbReference type="ChEBI" id="CHEBI:18420"/>
        <note>ligand shared between all trimeric partners</note>
    </ligand>
</feature>
<dbReference type="PANTHER" id="PTHR34382:SF9">
    <property type="entry name" value="PHOSPHOTRANSFERASE SYSTEM SUGAR-SPECIFIC EII COMPONENT"/>
    <property type="match status" value="1"/>
</dbReference>
<dbReference type="Gene3D" id="1.20.58.80">
    <property type="entry name" value="Phosphotransferase system, lactose/cellobiose-type IIA subunit"/>
    <property type="match status" value="1"/>
</dbReference>
<evidence type="ECO:0000256" key="12">
    <source>
        <dbReference type="ARBA" id="ARBA00030293"/>
    </source>
</evidence>
<dbReference type="OrthoDB" id="350602at2"/>
<evidence type="ECO:0000256" key="11">
    <source>
        <dbReference type="ARBA" id="ARBA00022842"/>
    </source>
</evidence>
<dbReference type="PROSITE" id="PS51095">
    <property type="entry name" value="PTS_EIIA_TYPE_3"/>
    <property type="match status" value="1"/>
</dbReference>
<dbReference type="PATRIC" id="fig|1218507.3.peg.1764"/>
<evidence type="ECO:0000256" key="3">
    <source>
        <dbReference type="ARBA" id="ARBA00014322"/>
    </source>
</evidence>
<evidence type="ECO:0000256" key="8">
    <source>
        <dbReference type="ARBA" id="ARBA00022679"/>
    </source>
</evidence>
<dbReference type="RefSeq" id="WP_046325500.1">
    <property type="nucleotide sequence ID" value="NZ_JAAEEB010000015.1"/>
</dbReference>
<evidence type="ECO:0000256" key="5">
    <source>
        <dbReference type="ARBA" id="ARBA00022490"/>
    </source>
</evidence>
<sequence>MATKEEISMAGFEIVAYAGDAKTALITALDEAKKGNYDKARELVKSADSSLNDAHNAQTKLMSKEASGEEMETTFIMSHGQDTLMTTMLLRDEAKYFIDLYEKYNSALKELNELKNK</sequence>
<evidence type="ECO:0000256" key="9">
    <source>
        <dbReference type="ARBA" id="ARBA00022683"/>
    </source>
</evidence>
<protein>
    <recommendedName>
        <fullName evidence="3">PTS system lactose-specific EIIA component</fullName>
    </recommendedName>
    <alternativeName>
        <fullName evidence="12">EIIA-Lac</fullName>
    </alternativeName>
    <alternativeName>
        <fullName evidence="14">EIII-Lac</fullName>
    </alternativeName>
    <alternativeName>
        <fullName evidence="13">Lactose-specific phosphotransferase enzyme IIA component</fullName>
    </alternativeName>
</protein>
<proteinExistence type="predicted"/>
<dbReference type="PIRSF" id="PIRSF000699">
    <property type="entry name" value="PTS_IILac_III"/>
    <property type="match status" value="1"/>
</dbReference>
<dbReference type="PANTHER" id="PTHR34382">
    <property type="entry name" value="PTS SYSTEM N,N'-DIACETYLCHITOBIOSE-SPECIFIC EIIA COMPONENT"/>
    <property type="match status" value="1"/>
</dbReference>
<feature type="active site" description="Tele-phosphohistidine intermediate" evidence="15">
    <location>
        <position position="79"/>
    </location>
</feature>
<keyword evidence="8" id="KW-0808">Transferase</keyword>
<evidence type="ECO:0000256" key="6">
    <source>
        <dbReference type="ARBA" id="ARBA00022553"/>
    </source>
</evidence>
<dbReference type="InterPro" id="IPR003188">
    <property type="entry name" value="PTS_IIA_lac/cel"/>
</dbReference>
<evidence type="ECO:0000256" key="1">
    <source>
        <dbReference type="ARBA" id="ARBA00004496"/>
    </source>
</evidence>
<keyword evidence="7" id="KW-0762">Sugar transport</keyword>
<evidence type="ECO:0000313" key="18">
    <source>
        <dbReference type="EMBL" id="KJY55722.1"/>
    </source>
</evidence>
<keyword evidence="10 16" id="KW-0479">Metal-binding</keyword>
<keyword evidence="4" id="KW-0813">Transport</keyword>
<dbReference type="GO" id="GO:0046872">
    <property type="term" value="F:metal ion binding"/>
    <property type="evidence" value="ECO:0007669"/>
    <property type="project" value="UniProtKB-KW"/>
</dbReference>
<evidence type="ECO:0000256" key="14">
    <source>
        <dbReference type="ARBA" id="ARBA00032708"/>
    </source>
</evidence>
<dbReference type="CDD" id="cd00215">
    <property type="entry name" value="PTS_IIA_lac"/>
    <property type="match status" value="1"/>
</dbReference>
<evidence type="ECO:0000256" key="17">
    <source>
        <dbReference type="PROSITE-ProRule" id="PRU00418"/>
    </source>
</evidence>
<evidence type="ECO:0000256" key="7">
    <source>
        <dbReference type="ARBA" id="ARBA00022597"/>
    </source>
</evidence>
<dbReference type="AlphaFoldDB" id="A0A0F4LA43"/>
<dbReference type="GO" id="GO:0005737">
    <property type="term" value="C:cytoplasm"/>
    <property type="evidence" value="ECO:0007669"/>
    <property type="project" value="UniProtKB-SubCell"/>
</dbReference>
<dbReference type="SUPFAM" id="SSF46973">
    <property type="entry name" value="Enzyme IIa from lactose specific PTS, IIa-lac"/>
    <property type="match status" value="1"/>
</dbReference>
<evidence type="ECO:0000256" key="2">
    <source>
        <dbReference type="ARBA" id="ARBA00011233"/>
    </source>
</evidence>
<keyword evidence="6" id="KW-0597">Phosphoprotein</keyword>
<gene>
    <name evidence="18" type="ORF">JF74_15710</name>
</gene>
<evidence type="ECO:0000256" key="16">
    <source>
        <dbReference type="PIRSR" id="PIRSR000699-2"/>
    </source>
</evidence>
<keyword evidence="9" id="KW-0598">Phosphotransferase system</keyword>
<evidence type="ECO:0000256" key="10">
    <source>
        <dbReference type="ARBA" id="ARBA00022723"/>
    </source>
</evidence>
<evidence type="ECO:0000256" key="4">
    <source>
        <dbReference type="ARBA" id="ARBA00022448"/>
    </source>
</evidence>
<comment type="caution">
    <text evidence="18">The sequence shown here is derived from an EMBL/GenBank/DDBJ whole genome shotgun (WGS) entry which is preliminary data.</text>
</comment>
<dbReference type="GO" id="GO:0016740">
    <property type="term" value="F:transferase activity"/>
    <property type="evidence" value="ECO:0007669"/>
    <property type="project" value="UniProtKB-KW"/>
</dbReference>
<comment type="subcellular location">
    <subcellularLocation>
        <location evidence="1">Cytoplasm</location>
    </subcellularLocation>
</comment>
<reference evidence="18 19" key="1">
    <citation type="submission" date="2015-01" db="EMBL/GenBank/DDBJ databases">
        <title>Comparative genomics of the lactic acid bacteria isolated from the honey bee gut.</title>
        <authorList>
            <person name="Ellegaard K.M."/>
            <person name="Tamarit D."/>
            <person name="Javelind E."/>
            <person name="Olofsson T."/>
            <person name="Andersson S.G."/>
            <person name="Vasquez A."/>
        </authorList>
    </citation>
    <scope>NUCLEOTIDE SEQUENCE [LARGE SCALE GENOMIC DNA]</scope>
    <source>
        <strain evidence="18 19">Hma8</strain>
    </source>
</reference>
<keyword evidence="11 16" id="KW-0460">Magnesium</keyword>
<name>A0A0F4LA43_9LACO</name>
<evidence type="ECO:0000313" key="19">
    <source>
        <dbReference type="Proteomes" id="UP000033531"/>
    </source>
</evidence>
<dbReference type="GO" id="GO:0009401">
    <property type="term" value="P:phosphoenolpyruvate-dependent sugar phosphotransferase system"/>
    <property type="evidence" value="ECO:0007669"/>
    <property type="project" value="UniProtKB-KW"/>
</dbReference>
<evidence type="ECO:0000256" key="15">
    <source>
        <dbReference type="PIRSR" id="PIRSR000699-1"/>
    </source>
</evidence>
<evidence type="ECO:0000256" key="13">
    <source>
        <dbReference type="ARBA" id="ARBA00031467"/>
    </source>
</evidence>
<dbReference type="Pfam" id="PF02255">
    <property type="entry name" value="PTS_IIA"/>
    <property type="match status" value="1"/>
</dbReference>
<dbReference type="STRING" id="1218507.JF74_15710"/>
<dbReference type="Proteomes" id="UP000033531">
    <property type="component" value="Unassembled WGS sequence"/>
</dbReference>
<dbReference type="InterPro" id="IPR036542">
    <property type="entry name" value="PTS_IIA_lac/cel_sf"/>
</dbReference>